<dbReference type="EMBL" id="CP022048">
    <property type="protein sequence ID" value="ASE39600.1"/>
    <property type="molecule type" value="Genomic_DNA"/>
</dbReference>
<dbReference type="AlphaFoldDB" id="A0A1Z3U8W2"/>
<dbReference type="KEGG" id="bvc:CEP68_08845"/>
<name>A0A1Z3U8W2_BREVE</name>
<dbReference type="RefSeq" id="WP_024350853.1">
    <property type="nucleotide sequence ID" value="NZ_CP022048.2"/>
</dbReference>
<proteinExistence type="predicted"/>
<evidence type="ECO:0000313" key="3">
    <source>
        <dbReference type="Proteomes" id="UP000197050"/>
    </source>
</evidence>
<dbReference type="Proteomes" id="UP000197050">
    <property type="component" value="Chromosome"/>
</dbReference>
<gene>
    <name evidence="2" type="ORF">CEP68_08845</name>
</gene>
<dbReference type="Pfam" id="PF19419">
    <property type="entry name" value="DUF5983"/>
    <property type="match status" value="1"/>
</dbReference>
<sequence length="109" mass="12155">MSKVSYPLRVFFDCSTAHLSEASSTYLNVHAAQGDELVAATPYGWFIWVGEGDRDSLPADLVRITEYARRLGAEYILFDRDAPEDEGLAKFLDRAAVLPASHRAHPEIE</sequence>
<dbReference type="InterPro" id="IPR046025">
    <property type="entry name" value="DUF5983"/>
</dbReference>
<accession>A0A1Z3U8W2</accession>
<feature type="domain" description="DUF5983" evidence="1">
    <location>
        <begin position="11"/>
        <end position="91"/>
    </location>
</feature>
<dbReference type="GeneID" id="34014007"/>
<reference evidence="3" key="1">
    <citation type="submission" date="2017-06" db="EMBL/GenBank/DDBJ databases">
        <title>FDA dAtabase for Regulatory Grade micrObial Sequences (FDA-ARGOS): Supporting development and validation of Infectious Disease Dx tests.</title>
        <authorList>
            <person name="Minogue T."/>
            <person name="Wolcott M."/>
            <person name="Wasieloski L."/>
            <person name="Aguilar W."/>
            <person name="Moore D."/>
            <person name="Tallon L."/>
            <person name="Sadzewicz L."/>
            <person name="Sengamalay N."/>
            <person name="Ott S."/>
            <person name="Godinez A."/>
            <person name="Nagaraj S."/>
            <person name="Nadendla S."/>
            <person name="Geyer C."/>
            <person name="Sichtig H."/>
        </authorList>
    </citation>
    <scope>NUCLEOTIDE SEQUENCE [LARGE SCALE GENOMIC DNA]</scope>
    <source>
        <strain evidence="3">FDAARGOS_289</strain>
    </source>
</reference>
<protein>
    <recommendedName>
        <fullName evidence="1">DUF5983 domain-containing protein</fullName>
    </recommendedName>
</protein>
<organism evidence="2 3">
    <name type="scientific">Brevundimonas vesicularis</name>
    <name type="common">Pseudomonas vesicularis</name>
    <dbReference type="NCBI Taxonomy" id="41276"/>
    <lineage>
        <taxon>Bacteria</taxon>
        <taxon>Pseudomonadati</taxon>
        <taxon>Pseudomonadota</taxon>
        <taxon>Alphaproteobacteria</taxon>
        <taxon>Caulobacterales</taxon>
        <taxon>Caulobacteraceae</taxon>
        <taxon>Brevundimonas</taxon>
    </lineage>
</organism>
<evidence type="ECO:0000313" key="2">
    <source>
        <dbReference type="EMBL" id="ASE39600.1"/>
    </source>
</evidence>
<evidence type="ECO:0000259" key="1">
    <source>
        <dbReference type="Pfam" id="PF19419"/>
    </source>
</evidence>